<protein>
    <submittedName>
        <fullName evidence="2">Uncharacterized protein</fullName>
    </submittedName>
</protein>
<evidence type="ECO:0000313" key="2">
    <source>
        <dbReference type="EMBL" id="AYV79967.1"/>
    </source>
</evidence>
<sequence length="234" mass="24494">MTNTKTKTNRKMRGGAIICPADIQASSTGNGRLIFQLKGLLDAGDLDELHTFICANKGLRTDNVVMVDAFVADIKDPALKTKVTLALKGKEGNNNGGIGPLFDELLRGRTPCPTAAVAAAASGVDVPVGPAAAHGVVPPAGVTAGVTVIGAVPGTHDPATGGARRRRRSTKKSSKKVSSKRRSKKGSKKSSKMTGGRRKSRKTASKRTASKKTVSKRSTSKKTAPRRRGSKTRK</sequence>
<dbReference type="EMBL" id="MK072201">
    <property type="protein sequence ID" value="AYV79967.1"/>
    <property type="molecule type" value="Genomic_DNA"/>
</dbReference>
<gene>
    <name evidence="2" type="ORF">Gaeavirus3_21</name>
</gene>
<organism evidence="2">
    <name type="scientific">Gaeavirus sp</name>
    <dbReference type="NCBI Taxonomy" id="2487767"/>
    <lineage>
        <taxon>Viruses</taxon>
        <taxon>Varidnaviria</taxon>
        <taxon>Bamfordvirae</taxon>
        <taxon>Nucleocytoviricota</taxon>
        <taxon>Megaviricetes</taxon>
        <taxon>Imitervirales</taxon>
        <taxon>Mimiviridae</taxon>
        <taxon>Klosneuvirinae</taxon>
    </lineage>
</organism>
<accession>A0A3G4ZYH2</accession>
<proteinExistence type="predicted"/>
<evidence type="ECO:0000256" key="1">
    <source>
        <dbReference type="SAM" id="MobiDB-lite"/>
    </source>
</evidence>
<feature type="region of interest" description="Disordered" evidence="1">
    <location>
        <begin position="151"/>
        <end position="234"/>
    </location>
</feature>
<feature type="compositionally biased region" description="Basic residues" evidence="1">
    <location>
        <begin position="163"/>
        <end position="234"/>
    </location>
</feature>
<name>A0A3G4ZYH2_9VIRU</name>
<reference evidence="2" key="1">
    <citation type="submission" date="2018-10" db="EMBL/GenBank/DDBJ databases">
        <title>Hidden diversity of soil giant viruses.</title>
        <authorList>
            <person name="Schulz F."/>
            <person name="Alteio L."/>
            <person name="Goudeau D."/>
            <person name="Ryan E.M."/>
            <person name="Malmstrom R.R."/>
            <person name="Blanchard J."/>
            <person name="Woyke T."/>
        </authorList>
    </citation>
    <scope>NUCLEOTIDE SEQUENCE</scope>
    <source>
        <strain evidence="2">GAV1</strain>
    </source>
</reference>